<dbReference type="RefSeq" id="WP_143109432.1">
    <property type="nucleotide sequence ID" value="NZ_CAMIGK010000023.1"/>
</dbReference>
<evidence type="ECO:0000313" key="3">
    <source>
        <dbReference type="EMBL" id="SFV22220.1"/>
    </source>
</evidence>
<evidence type="ECO:0000256" key="1">
    <source>
        <dbReference type="SAM" id="MobiDB-lite"/>
    </source>
</evidence>
<feature type="transmembrane region" description="Helical" evidence="2">
    <location>
        <begin position="50"/>
        <end position="72"/>
    </location>
</feature>
<evidence type="ECO:0000256" key="2">
    <source>
        <dbReference type="SAM" id="Phobius"/>
    </source>
</evidence>
<keyword evidence="2" id="KW-0472">Membrane</keyword>
<dbReference type="Proteomes" id="UP000198881">
    <property type="component" value="Unassembled WGS sequence"/>
</dbReference>
<keyword evidence="2" id="KW-1133">Transmembrane helix</keyword>
<dbReference type="EMBL" id="FPCG01000003">
    <property type="protein sequence ID" value="SFV22220.1"/>
    <property type="molecule type" value="Genomic_DNA"/>
</dbReference>
<keyword evidence="4" id="KW-1185">Reference proteome</keyword>
<evidence type="ECO:0000313" key="4">
    <source>
        <dbReference type="Proteomes" id="UP000198881"/>
    </source>
</evidence>
<feature type="transmembrane region" description="Helical" evidence="2">
    <location>
        <begin position="78"/>
        <end position="99"/>
    </location>
</feature>
<protein>
    <submittedName>
        <fullName evidence="3">Uncharacterized protein</fullName>
    </submittedName>
</protein>
<accession>A0A1I7MJZ8</accession>
<feature type="region of interest" description="Disordered" evidence="1">
    <location>
        <begin position="1"/>
        <end position="44"/>
    </location>
</feature>
<gene>
    <name evidence="3" type="ORF">SAMN04487966_103262</name>
</gene>
<keyword evidence="2" id="KW-0812">Transmembrane</keyword>
<dbReference type="OrthoDB" id="9961939at2"/>
<sequence length="104" mass="11635">MSMPQPHDPRQDPRLGGMNPEPIRQHEQQQNYGHPYGKAPTAGRSPLGRVYTFLMIWVTTALIMWFATRMFGFERGDIGAALVSLVVSLAAAIGITAWLRRRDG</sequence>
<dbReference type="STRING" id="574650.SAMN04487966_103262"/>
<name>A0A1I7MJZ8_9MICC</name>
<proteinExistence type="predicted"/>
<organism evidence="3 4">
    <name type="scientific">Micrococcus terreus</name>
    <dbReference type="NCBI Taxonomy" id="574650"/>
    <lineage>
        <taxon>Bacteria</taxon>
        <taxon>Bacillati</taxon>
        <taxon>Actinomycetota</taxon>
        <taxon>Actinomycetes</taxon>
        <taxon>Micrococcales</taxon>
        <taxon>Micrococcaceae</taxon>
        <taxon>Micrococcus</taxon>
    </lineage>
</organism>
<dbReference type="AlphaFoldDB" id="A0A1I7MJZ8"/>
<reference evidence="3 4" key="1">
    <citation type="submission" date="2016-10" db="EMBL/GenBank/DDBJ databases">
        <authorList>
            <person name="de Groot N.N."/>
        </authorList>
    </citation>
    <scope>NUCLEOTIDE SEQUENCE [LARGE SCALE GENOMIC DNA]</scope>
    <source>
        <strain evidence="3 4">CGMCC 1.7054</strain>
    </source>
</reference>